<keyword evidence="4 7" id="KW-0812">Transmembrane</keyword>
<evidence type="ECO:0000313" key="9">
    <source>
        <dbReference type="Proteomes" id="UP000006851"/>
    </source>
</evidence>
<evidence type="ECO:0000256" key="6">
    <source>
        <dbReference type="ARBA" id="ARBA00023136"/>
    </source>
</evidence>
<dbReference type="InterPro" id="IPR045018">
    <property type="entry name" value="Azg-like"/>
</dbReference>
<keyword evidence="3" id="KW-0813">Transport</keyword>
<sequence length="439" mass="45352">MLERFFRYTQRNSSSGTEVRAGVTTFLAMSYIIAVNPSLLAAAGVSAEAAVTSTCFAAGVMTILMGVCTNRPLACASGMGINAVVAFSLTAASGGDWRVAMGVIFLEGIIITGLVLCGLREAIMDAVPISLRRAIAVGLGIFIALLGLINGGIVVNNESTLIGFGSVYSPQFMVGALSVLVTFVLFVFHVRGALLIGILIASLAGIPLGVTAIPQGILQLPNFTTFGAPFQTAQDGSGMAILKVFVSPTLLVFVFSIMLSDFFDTMGTVVAVAKQGDFLDRDGNVEDIRSILLIDSIAAALGGFVGSSSCTTFMESASGAADGGRTGLTSVVCGCLFLVAAFFSPVIAVVSSAATCGALVLVGYLMMSVVADIDFDKPLDGISAFVTIIGIPLTYSISTGIGLGFIVYSLIAVCTGHMKKIKPLTWIVDIAFIISFLVA</sequence>
<gene>
    <name evidence="8" type="ordered locus">Corgl_0968</name>
</gene>
<dbReference type="AlphaFoldDB" id="F2N7W7"/>
<feature type="transmembrane region" description="Helical" evidence="7">
    <location>
        <begin position="382"/>
        <end position="411"/>
    </location>
</feature>
<evidence type="ECO:0000256" key="5">
    <source>
        <dbReference type="ARBA" id="ARBA00022989"/>
    </source>
</evidence>
<dbReference type="Pfam" id="PF00860">
    <property type="entry name" value="Xan_ur_permease"/>
    <property type="match status" value="1"/>
</dbReference>
<comment type="subcellular location">
    <subcellularLocation>
        <location evidence="1">Endomembrane system</location>
        <topology evidence="1">Multi-pass membrane protein</topology>
    </subcellularLocation>
</comment>
<evidence type="ECO:0000256" key="2">
    <source>
        <dbReference type="ARBA" id="ARBA00005697"/>
    </source>
</evidence>
<feature type="transmembrane region" description="Helical" evidence="7">
    <location>
        <begin position="335"/>
        <end position="362"/>
    </location>
</feature>
<feature type="transmembrane region" description="Helical" evidence="7">
    <location>
        <begin position="74"/>
        <end position="93"/>
    </location>
</feature>
<dbReference type="GO" id="GO:0005886">
    <property type="term" value="C:plasma membrane"/>
    <property type="evidence" value="ECO:0007669"/>
    <property type="project" value="TreeGrafter"/>
</dbReference>
<feature type="transmembrane region" description="Helical" evidence="7">
    <location>
        <begin position="131"/>
        <end position="155"/>
    </location>
</feature>
<accession>F2N7W7</accession>
<proteinExistence type="inferred from homology"/>
<keyword evidence="9" id="KW-1185">Reference proteome</keyword>
<feature type="transmembrane region" description="Helical" evidence="7">
    <location>
        <begin position="167"/>
        <end position="188"/>
    </location>
</feature>
<evidence type="ECO:0000256" key="3">
    <source>
        <dbReference type="ARBA" id="ARBA00022448"/>
    </source>
</evidence>
<comment type="similarity">
    <text evidence="2">Belongs to the nucleobase:cation symporter-2 (NCS2) (TC 2.A.40) family. Azg-like subfamily.</text>
</comment>
<feature type="transmembrane region" description="Helical" evidence="7">
    <location>
        <begin position="195"/>
        <end position="218"/>
    </location>
</feature>
<dbReference type="eggNOG" id="COG2252">
    <property type="taxonomic scope" value="Bacteria"/>
</dbReference>
<reference evidence="9" key="1">
    <citation type="journal article" date="2013" name="Stand. Genomic Sci.">
        <title>Complete genome sequence of Coriobacterium glomerans type strain (PW2(T)) from the midgut of Pyrrhocoris apterus L. (red soldier bug).</title>
        <authorList>
            <person name="Stackebrandt E."/>
            <person name="Zeytun A."/>
            <person name="Lapidus A."/>
            <person name="Nolan M."/>
            <person name="Lucas S."/>
            <person name="Hammon N."/>
            <person name="Deshpande S."/>
            <person name="Cheng J.F."/>
            <person name="Tapia R."/>
            <person name="Goodwin L.A."/>
            <person name="Pitluck S."/>
            <person name="Liolios K."/>
            <person name="Pagani I."/>
            <person name="Ivanova N."/>
            <person name="Mavromatis K."/>
            <person name="Mikhailova N."/>
            <person name="Huntemann M."/>
            <person name="Pati A."/>
            <person name="Chen A."/>
            <person name="Palaniappan K."/>
            <person name="Chang Y.J."/>
            <person name="Land M."/>
            <person name="Hauser L."/>
            <person name="Rohde M."/>
            <person name="Pukall R."/>
            <person name="Goker M."/>
            <person name="Detter J.C."/>
            <person name="Woyke T."/>
            <person name="Bristow J."/>
            <person name="Eisen J.A."/>
            <person name="Markowitz V."/>
            <person name="Hugenholtz P."/>
            <person name="Kyrpides N.C."/>
            <person name="Klenk H.P."/>
        </authorList>
    </citation>
    <scope>NUCLEOTIDE SEQUENCE</scope>
    <source>
        <strain evidence="9">ATCC 49209 / DSM 20642 / JCM 10262 / PW2</strain>
    </source>
</reference>
<feature type="transmembrane region" description="Helical" evidence="7">
    <location>
        <begin position="21"/>
        <end position="43"/>
    </location>
</feature>
<dbReference type="RefSeq" id="WP_013708819.1">
    <property type="nucleotide sequence ID" value="NC_015389.1"/>
</dbReference>
<dbReference type="STRING" id="700015.Corgl_0968"/>
<name>F2N7W7_CORGP</name>
<evidence type="ECO:0000256" key="7">
    <source>
        <dbReference type="SAM" id="Phobius"/>
    </source>
</evidence>
<dbReference type="OrthoDB" id="9808458at2"/>
<dbReference type="InterPro" id="IPR006043">
    <property type="entry name" value="NCS2"/>
</dbReference>
<dbReference type="PANTHER" id="PTHR43337:SF1">
    <property type="entry name" value="XANTHINE_URACIL PERMEASE C887.17-RELATED"/>
    <property type="match status" value="1"/>
</dbReference>
<feature type="transmembrane region" description="Helical" evidence="7">
    <location>
        <begin position="238"/>
        <end position="259"/>
    </location>
</feature>
<dbReference type="HOGENOM" id="CLU_024508_0_1_11"/>
<dbReference type="GO" id="GO:0005345">
    <property type="term" value="F:purine nucleobase transmembrane transporter activity"/>
    <property type="evidence" value="ECO:0007669"/>
    <property type="project" value="TreeGrafter"/>
</dbReference>
<dbReference type="EMBL" id="CP002628">
    <property type="protein sequence ID" value="AEB07076.1"/>
    <property type="molecule type" value="Genomic_DNA"/>
</dbReference>
<evidence type="ECO:0000256" key="1">
    <source>
        <dbReference type="ARBA" id="ARBA00004127"/>
    </source>
</evidence>
<protein>
    <submittedName>
        <fullName evidence="8">Xanthine/uracil/vitamin C permease</fullName>
    </submittedName>
</protein>
<dbReference type="Proteomes" id="UP000006851">
    <property type="component" value="Chromosome"/>
</dbReference>
<keyword evidence="6 7" id="KW-0472">Membrane</keyword>
<evidence type="ECO:0000256" key="4">
    <source>
        <dbReference type="ARBA" id="ARBA00022692"/>
    </source>
</evidence>
<organism evidence="8 9">
    <name type="scientific">Coriobacterium glomerans (strain ATCC 49209 / DSM 20642 / JCM 10262 / PW2)</name>
    <dbReference type="NCBI Taxonomy" id="700015"/>
    <lineage>
        <taxon>Bacteria</taxon>
        <taxon>Bacillati</taxon>
        <taxon>Actinomycetota</taxon>
        <taxon>Coriobacteriia</taxon>
        <taxon>Coriobacteriales</taxon>
        <taxon>Coriobacteriaceae</taxon>
        <taxon>Coriobacterium</taxon>
    </lineage>
</organism>
<evidence type="ECO:0000313" key="8">
    <source>
        <dbReference type="EMBL" id="AEB07076.1"/>
    </source>
</evidence>
<feature type="transmembrane region" description="Helical" evidence="7">
    <location>
        <begin position="49"/>
        <end position="67"/>
    </location>
</feature>
<dbReference type="GO" id="GO:0012505">
    <property type="term" value="C:endomembrane system"/>
    <property type="evidence" value="ECO:0007669"/>
    <property type="project" value="UniProtKB-SubCell"/>
</dbReference>
<dbReference type="PANTHER" id="PTHR43337">
    <property type="entry name" value="XANTHINE/URACIL PERMEASE C887.17-RELATED"/>
    <property type="match status" value="1"/>
</dbReference>
<feature type="transmembrane region" description="Helical" evidence="7">
    <location>
        <begin position="99"/>
        <end position="119"/>
    </location>
</feature>
<keyword evidence="5 7" id="KW-1133">Transmembrane helix</keyword>
<dbReference type="KEGG" id="cgo:Corgl_0968"/>